<evidence type="ECO:0000256" key="1">
    <source>
        <dbReference type="ARBA" id="ARBA00001947"/>
    </source>
</evidence>
<keyword evidence="3" id="KW-0479">Metal-binding</keyword>
<comment type="cofactor">
    <cofactor evidence="1">
        <name>Zn(2+)</name>
        <dbReference type="ChEBI" id="CHEBI:29105"/>
    </cofactor>
</comment>
<keyword evidence="5" id="KW-0560">Oxidoreductase</keyword>
<organism evidence="7 8">
    <name type="scientific">Rozella allomycis (strain CSF55)</name>
    <dbReference type="NCBI Taxonomy" id="988480"/>
    <lineage>
        <taxon>Eukaryota</taxon>
        <taxon>Fungi</taxon>
        <taxon>Fungi incertae sedis</taxon>
        <taxon>Cryptomycota</taxon>
        <taxon>Cryptomycota incertae sedis</taxon>
        <taxon>Rozella</taxon>
    </lineage>
</organism>
<evidence type="ECO:0000313" key="8">
    <source>
        <dbReference type="Proteomes" id="UP000030755"/>
    </source>
</evidence>
<keyword evidence="8" id="KW-1185">Reference proteome</keyword>
<accession>A0A075AVZ8</accession>
<dbReference type="EMBL" id="KE560949">
    <property type="protein sequence ID" value="EPZ34488.1"/>
    <property type="molecule type" value="Genomic_DNA"/>
</dbReference>
<evidence type="ECO:0000256" key="5">
    <source>
        <dbReference type="ARBA" id="ARBA00023002"/>
    </source>
</evidence>
<dbReference type="InterPro" id="IPR004183">
    <property type="entry name" value="Xdiol_dOase_suB"/>
</dbReference>
<dbReference type="Gene3D" id="3.40.830.10">
    <property type="entry name" value="LigB-like"/>
    <property type="match status" value="1"/>
</dbReference>
<evidence type="ECO:0000259" key="6">
    <source>
        <dbReference type="Pfam" id="PF02900"/>
    </source>
</evidence>
<dbReference type="Proteomes" id="UP000030755">
    <property type="component" value="Unassembled WGS sequence"/>
</dbReference>
<reference evidence="7 8" key="1">
    <citation type="journal article" date="2013" name="Curr. Biol.">
        <title>Shared signatures of parasitism and phylogenomics unite Cryptomycota and microsporidia.</title>
        <authorList>
            <person name="James T.Y."/>
            <person name="Pelin A."/>
            <person name="Bonen L."/>
            <person name="Ahrendt S."/>
            <person name="Sain D."/>
            <person name="Corradi N."/>
            <person name="Stajich J.E."/>
        </authorList>
    </citation>
    <scope>NUCLEOTIDE SEQUENCE [LARGE SCALE GENOMIC DNA]</scope>
    <source>
        <strain evidence="7 8">CSF55</strain>
    </source>
</reference>
<dbReference type="PANTHER" id="PTHR30096">
    <property type="entry name" value="4,5-DOPA DIOXYGENASE EXTRADIOL-LIKE PROTEIN"/>
    <property type="match status" value="1"/>
</dbReference>
<dbReference type="AlphaFoldDB" id="A0A075AVZ8"/>
<dbReference type="GO" id="GO:0008198">
    <property type="term" value="F:ferrous iron binding"/>
    <property type="evidence" value="ECO:0007669"/>
    <property type="project" value="InterPro"/>
</dbReference>
<dbReference type="STRING" id="988480.A0A075AVZ8"/>
<dbReference type="CDD" id="cd07363">
    <property type="entry name" value="45_DOPA_Dioxygenase"/>
    <property type="match status" value="1"/>
</dbReference>
<dbReference type="InterPro" id="IPR014436">
    <property type="entry name" value="Extradiol_dOase_DODA"/>
</dbReference>
<evidence type="ECO:0000256" key="4">
    <source>
        <dbReference type="ARBA" id="ARBA00022833"/>
    </source>
</evidence>
<evidence type="ECO:0000256" key="2">
    <source>
        <dbReference type="ARBA" id="ARBA00007581"/>
    </source>
</evidence>
<proteinExistence type="inferred from homology"/>
<evidence type="ECO:0000313" key="7">
    <source>
        <dbReference type="EMBL" id="EPZ34488.1"/>
    </source>
</evidence>
<dbReference type="PANTHER" id="PTHR30096:SF0">
    <property type="entry name" value="4,5-DOPA DIOXYGENASE EXTRADIOL-LIKE PROTEIN"/>
    <property type="match status" value="1"/>
</dbReference>
<sequence>MHCYFLGHGGPGSLLKGEDKETIKYWSNLGRSMQNDKVKGVIFLSAHWYNFNYQANKTIHINVANKIIHDFGEFFKGIYDIKYSFPKPSLESVDLLAKTIEMGLGVSVQKSERGLDHGVWIPCKYMFPDGNMQILQIQIPETKDFDLLTKLGQSLEPLLNDNYALVCSGSVTHNLSKAFKDMGHLKVDSPPAPYAMKFKDELFELLTKSVRLNGKKFMDAAMGIETFFEAHPTLDHFLPLLIFNGASSQSHGVIHKENDVWSFSHLSMCCFKSQ</sequence>
<name>A0A075AVZ8_ROZAC</name>
<dbReference type="HOGENOM" id="CLU_046582_2_1_1"/>
<gene>
    <name evidence="7" type="ORF">O9G_002061</name>
</gene>
<dbReference type="SUPFAM" id="SSF53213">
    <property type="entry name" value="LigB-like"/>
    <property type="match status" value="1"/>
</dbReference>
<dbReference type="Pfam" id="PF02900">
    <property type="entry name" value="LigB"/>
    <property type="match status" value="1"/>
</dbReference>
<dbReference type="OMA" id="HGIWVPF"/>
<dbReference type="OrthoDB" id="7396853at2759"/>
<keyword evidence="7" id="KW-0223">Dioxygenase</keyword>
<keyword evidence="4" id="KW-0862">Zinc</keyword>
<feature type="domain" description="Extradiol ring-cleavage dioxygenase class III enzyme subunit B" evidence="6">
    <location>
        <begin position="16"/>
        <end position="266"/>
    </location>
</feature>
<dbReference type="PIRSF" id="PIRSF006157">
    <property type="entry name" value="Doxgns_DODA"/>
    <property type="match status" value="1"/>
</dbReference>
<protein>
    <submittedName>
        <fullName evidence="7">Extradiol ring-cleavage dioxygenase, class III enzyme domain-containing protein</fullName>
    </submittedName>
</protein>
<evidence type="ECO:0000256" key="3">
    <source>
        <dbReference type="ARBA" id="ARBA00022723"/>
    </source>
</evidence>
<dbReference type="GO" id="GO:0008270">
    <property type="term" value="F:zinc ion binding"/>
    <property type="evidence" value="ECO:0007669"/>
    <property type="project" value="InterPro"/>
</dbReference>
<dbReference type="GO" id="GO:0016702">
    <property type="term" value="F:oxidoreductase activity, acting on single donors with incorporation of molecular oxygen, incorporation of two atoms of oxygen"/>
    <property type="evidence" value="ECO:0007669"/>
    <property type="project" value="UniProtKB-ARBA"/>
</dbReference>
<comment type="similarity">
    <text evidence="2">Belongs to the DODA-type extradiol aromatic ring-opening dioxygenase family.</text>
</comment>